<dbReference type="PANTHER" id="PTHR28187:SF1">
    <property type="entry name" value="PROTEIN RCR1-RELATED"/>
    <property type="match status" value="1"/>
</dbReference>
<sequence length="171" mass="18720">MAPHADTFAMLAERQYRNCPYGYGYGGGCRSQWDYYGRWIFAAVAIFVFILILFVWACVNSRRRRKRGVQPMYGTGWMANNNGQYGQHQQNNPGAYHAPPPAYGAQQGQAYPMQNQDTGATFRTADGYYGGGNNQQEGVYGGNTNNKGGPVGGHGTDYAPPPGPPPAHTRS</sequence>
<feature type="transmembrane region" description="Helical" evidence="2">
    <location>
        <begin position="39"/>
        <end position="59"/>
    </location>
</feature>
<protein>
    <submittedName>
        <fullName evidence="3">Chitin synthesis regulation, resistance to congo red-domain-containing protein</fullName>
    </submittedName>
</protein>
<feature type="region of interest" description="Disordered" evidence="1">
    <location>
        <begin position="85"/>
        <end position="108"/>
    </location>
</feature>
<keyword evidence="4" id="KW-1185">Reference proteome</keyword>
<evidence type="ECO:0000256" key="1">
    <source>
        <dbReference type="SAM" id="MobiDB-lite"/>
    </source>
</evidence>
<evidence type="ECO:0000313" key="3">
    <source>
        <dbReference type="EMBL" id="KXJ95836.1"/>
    </source>
</evidence>
<dbReference type="EMBL" id="KQ964246">
    <property type="protein sequence ID" value="KXJ95836.1"/>
    <property type="molecule type" value="Genomic_DNA"/>
</dbReference>
<name>A0A136JFD7_9PEZI</name>
<dbReference type="Proteomes" id="UP000070501">
    <property type="component" value="Unassembled WGS sequence"/>
</dbReference>
<accession>A0A136JFD7</accession>
<dbReference type="GO" id="GO:0016192">
    <property type="term" value="P:vesicle-mediated transport"/>
    <property type="evidence" value="ECO:0007669"/>
    <property type="project" value="TreeGrafter"/>
</dbReference>
<feature type="region of interest" description="Disordered" evidence="1">
    <location>
        <begin position="122"/>
        <end position="171"/>
    </location>
</feature>
<keyword evidence="2" id="KW-0472">Membrane</keyword>
<evidence type="ECO:0000313" key="4">
    <source>
        <dbReference type="Proteomes" id="UP000070501"/>
    </source>
</evidence>
<dbReference type="PANTHER" id="PTHR28187">
    <property type="entry name" value="PROTEIN RCR1-RELATED"/>
    <property type="match status" value="1"/>
</dbReference>
<dbReference type="InterPro" id="IPR020999">
    <property type="entry name" value="Chitin_synth_reg_RCR"/>
</dbReference>
<dbReference type="InParanoid" id="A0A136JFD7"/>
<reference evidence="4" key="1">
    <citation type="submission" date="2016-02" db="EMBL/GenBank/DDBJ databases">
        <title>Draft genome sequence of Microdochium bolleyi, a fungal endophyte of beachgrass.</title>
        <authorList>
            <consortium name="DOE Joint Genome Institute"/>
            <person name="David A.S."/>
            <person name="May G."/>
            <person name="Haridas S."/>
            <person name="Lim J."/>
            <person name="Wang M."/>
            <person name="Labutti K."/>
            <person name="Lipzen A."/>
            <person name="Barry K."/>
            <person name="Grigoriev I.V."/>
        </authorList>
    </citation>
    <scope>NUCLEOTIDE SEQUENCE [LARGE SCALE GENOMIC DNA]</scope>
    <source>
        <strain evidence="4">J235TASD1</strain>
    </source>
</reference>
<proteinExistence type="predicted"/>
<dbReference type="OrthoDB" id="3556830at2759"/>
<organism evidence="3 4">
    <name type="scientific">Microdochium bolleyi</name>
    <dbReference type="NCBI Taxonomy" id="196109"/>
    <lineage>
        <taxon>Eukaryota</taxon>
        <taxon>Fungi</taxon>
        <taxon>Dikarya</taxon>
        <taxon>Ascomycota</taxon>
        <taxon>Pezizomycotina</taxon>
        <taxon>Sordariomycetes</taxon>
        <taxon>Xylariomycetidae</taxon>
        <taxon>Xylariales</taxon>
        <taxon>Microdochiaceae</taxon>
        <taxon>Microdochium</taxon>
    </lineage>
</organism>
<evidence type="ECO:0000256" key="2">
    <source>
        <dbReference type="SAM" id="Phobius"/>
    </source>
</evidence>
<dbReference type="AlphaFoldDB" id="A0A136JFD7"/>
<feature type="compositionally biased region" description="Pro residues" evidence="1">
    <location>
        <begin position="159"/>
        <end position="171"/>
    </location>
</feature>
<gene>
    <name evidence="3" type="ORF">Micbo1qcDRAFT_201180</name>
</gene>
<keyword evidence="2" id="KW-1133">Transmembrane helix</keyword>
<keyword evidence="2" id="KW-0812">Transmembrane</keyword>
<dbReference type="Pfam" id="PF12273">
    <property type="entry name" value="RCR"/>
    <property type="match status" value="1"/>
</dbReference>